<comment type="caution">
    <text evidence="1">The sequence shown here is derived from an EMBL/GenBank/DDBJ whole genome shotgun (WGS) entry which is preliminary data.</text>
</comment>
<accession>A0A2V3A735</accession>
<dbReference type="Pfam" id="PF10612">
    <property type="entry name" value="Spore-coat_CotZ"/>
    <property type="match status" value="1"/>
</dbReference>
<dbReference type="Proteomes" id="UP000247150">
    <property type="component" value="Unassembled WGS sequence"/>
</dbReference>
<keyword evidence="1" id="KW-0946">Virion</keyword>
<dbReference type="OrthoDB" id="1655185at2"/>
<dbReference type="AlphaFoldDB" id="A0A2V3A735"/>
<gene>
    <name evidence="1" type="ORF">DFO73_101148</name>
</gene>
<sequence>MGMYGKNKCKGYEKHQDHCEDPVYGCECSWKPEKDKYEESKYHGNFHENCVGEVLEAIHKAQKRVKAENDCKTSCKDSIDEILGGSKKPKKNIIPFILYCGDCEPFKATGVTTFTHHSKEKKFACITSFIFMIKEFDGKCAVLELLTFKQCKSSKDPFKNTSKDFCSPCAQVDYENVEDLIRTGICINVDHSCFCAVTCLPAVRL</sequence>
<keyword evidence="1" id="KW-0167">Capsid protein</keyword>
<evidence type="ECO:0000313" key="1">
    <source>
        <dbReference type="EMBL" id="PWW31890.1"/>
    </source>
</evidence>
<organism evidence="1 2">
    <name type="scientific">Cytobacillus oceanisediminis</name>
    <dbReference type="NCBI Taxonomy" id="665099"/>
    <lineage>
        <taxon>Bacteria</taxon>
        <taxon>Bacillati</taxon>
        <taxon>Bacillota</taxon>
        <taxon>Bacilli</taxon>
        <taxon>Bacillales</taxon>
        <taxon>Bacillaceae</taxon>
        <taxon>Cytobacillus</taxon>
    </lineage>
</organism>
<dbReference type="InterPro" id="IPR019593">
    <property type="entry name" value="Spore_coat_protein_Z/Y"/>
</dbReference>
<dbReference type="EMBL" id="QGTW01000001">
    <property type="protein sequence ID" value="PWW31890.1"/>
    <property type="molecule type" value="Genomic_DNA"/>
</dbReference>
<dbReference type="RefSeq" id="WP_110062872.1">
    <property type="nucleotide sequence ID" value="NZ_QGTW01000001.1"/>
</dbReference>
<proteinExistence type="predicted"/>
<evidence type="ECO:0000313" key="2">
    <source>
        <dbReference type="Proteomes" id="UP000247150"/>
    </source>
</evidence>
<protein>
    <submittedName>
        <fullName evidence="1">Spore coat protein Z</fullName>
    </submittedName>
</protein>
<reference evidence="1 2" key="1">
    <citation type="submission" date="2018-05" db="EMBL/GenBank/DDBJ databases">
        <title>Freshwater and sediment microbial communities from various areas in North America, analyzing microbe dynamics in response to fracking.</title>
        <authorList>
            <person name="Lamendella R."/>
        </authorList>
    </citation>
    <scope>NUCLEOTIDE SEQUENCE [LARGE SCALE GENOMIC DNA]</scope>
    <source>
        <strain evidence="1 2">15_TX</strain>
    </source>
</reference>
<name>A0A2V3A735_9BACI</name>